<keyword evidence="3" id="KW-1185">Reference proteome</keyword>
<feature type="compositionally biased region" description="Low complexity" evidence="1">
    <location>
        <begin position="112"/>
        <end position="125"/>
    </location>
</feature>
<feature type="compositionally biased region" description="Polar residues" evidence="1">
    <location>
        <begin position="150"/>
        <end position="165"/>
    </location>
</feature>
<accession>A0A4Y2MJ58</accession>
<feature type="compositionally biased region" description="Polar residues" evidence="1">
    <location>
        <begin position="101"/>
        <end position="111"/>
    </location>
</feature>
<protein>
    <submittedName>
        <fullName evidence="2">Uncharacterized protein</fullName>
    </submittedName>
</protein>
<organism evidence="2 3">
    <name type="scientific">Araneus ventricosus</name>
    <name type="common">Orbweaver spider</name>
    <name type="synonym">Epeira ventricosa</name>
    <dbReference type="NCBI Taxonomy" id="182803"/>
    <lineage>
        <taxon>Eukaryota</taxon>
        <taxon>Metazoa</taxon>
        <taxon>Ecdysozoa</taxon>
        <taxon>Arthropoda</taxon>
        <taxon>Chelicerata</taxon>
        <taxon>Arachnida</taxon>
        <taxon>Araneae</taxon>
        <taxon>Araneomorphae</taxon>
        <taxon>Entelegynae</taxon>
        <taxon>Araneoidea</taxon>
        <taxon>Araneidae</taxon>
        <taxon>Araneus</taxon>
    </lineage>
</organism>
<evidence type="ECO:0000256" key="1">
    <source>
        <dbReference type="SAM" id="MobiDB-lite"/>
    </source>
</evidence>
<evidence type="ECO:0000313" key="2">
    <source>
        <dbReference type="EMBL" id="GBN25656.1"/>
    </source>
</evidence>
<feature type="compositionally biased region" description="Polar residues" evidence="1">
    <location>
        <begin position="35"/>
        <end position="54"/>
    </location>
</feature>
<reference evidence="2 3" key="1">
    <citation type="journal article" date="2019" name="Sci. Rep.">
        <title>Orb-weaving spider Araneus ventricosus genome elucidates the spidroin gene catalogue.</title>
        <authorList>
            <person name="Kono N."/>
            <person name="Nakamura H."/>
            <person name="Ohtoshi R."/>
            <person name="Moran D.A.P."/>
            <person name="Shinohara A."/>
            <person name="Yoshida Y."/>
            <person name="Fujiwara M."/>
            <person name="Mori M."/>
            <person name="Tomita M."/>
            <person name="Arakawa K."/>
        </authorList>
    </citation>
    <scope>NUCLEOTIDE SEQUENCE [LARGE SCALE GENOMIC DNA]</scope>
</reference>
<comment type="caution">
    <text evidence="2">The sequence shown here is derived from an EMBL/GenBank/DDBJ whole genome shotgun (WGS) entry which is preliminary data.</text>
</comment>
<feature type="region of interest" description="Disordered" evidence="1">
    <location>
        <begin position="100"/>
        <end position="237"/>
    </location>
</feature>
<dbReference type="EMBL" id="BGPR01007271">
    <property type="protein sequence ID" value="GBN25656.1"/>
    <property type="molecule type" value="Genomic_DNA"/>
</dbReference>
<dbReference type="AlphaFoldDB" id="A0A4Y2MJ58"/>
<feature type="region of interest" description="Disordered" evidence="1">
    <location>
        <begin position="30"/>
        <end position="74"/>
    </location>
</feature>
<gene>
    <name evidence="2" type="ORF">AVEN_66152_1</name>
</gene>
<name>A0A4Y2MJ58_ARAVE</name>
<evidence type="ECO:0000313" key="3">
    <source>
        <dbReference type="Proteomes" id="UP000499080"/>
    </source>
</evidence>
<feature type="compositionally biased region" description="Polar residues" evidence="1">
    <location>
        <begin position="184"/>
        <end position="216"/>
    </location>
</feature>
<sequence length="237" mass="26633">MSQRRRSNRKTVYSERDHYNLEPWLQREIERKSHNVSNVKGGSRSFSRTAQNTPPKHKNEDLRPSSGNPERTNYRTCRDATVNGVPGFYTPEGLFIPYQPTPSLELNTGLPSQKSAKKQQNSSFQTPEPSPKRYFQKQHHPAIPLDSPNFPIQESPSNKDSQTAPVSPHRESSTSEPSIFKSPVLTQPIDSNQKAVQTPSTDNDYTIIYYSTPTSAKSVPNSSSESTPSPKKAPFMT</sequence>
<proteinExistence type="predicted"/>
<dbReference type="Proteomes" id="UP000499080">
    <property type="component" value="Unassembled WGS sequence"/>
</dbReference>
<feature type="compositionally biased region" description="Low complexity" evidence="1">
    <location>
        <begin position="217"/>
        <end position="237"/>
    </location>
</feature>